<dbReference type="STRING" id="1650663.GCA_001486665_02227"/>
<dbReference type="InterPro" id="IPR002772">
    <property type="entry name" value="Glyco_hydro_3_C"/>
</dbReference>
<feature type="transmembrane region" description="Helical" evidence="5">
    <location>
        <begin position="932"/>
        <end position="952"/>
    </location>
</feature>
<dbReference type="SUPFAM" id="SSF51445">
    <property type="entry name" value="(Trans)glycosidases"/>
    <property type="match status" value="1"/>
</dbReference>
<dbReference type="Pfam" id="PF14310">
    <property type="entry name" value="Fn3-like"/>
    <property type="match status" value="1"/>
</dbReference>
<organism evidence="7 8">
    <name type="scientific">Allofournierella massiliensis</name>
    <dbReference type="NCBI Taxonomy" id="1650663"/>
    <lineage>
        <taxon>Bacteria</taxon>
        <taxon>Bacillati</taxon>
        <taxon>Bacillota</taxon>
        <taxon>Clostridia</taxon>
        <taxon>Eubacteriales</taxon>
        <taxon>Oscillospiraceae</taxon>
        <taxon>Allofournierella</taxon>
    </lineage>
</organism>
<evidence type="ECO:0000256" key="4">
    <source>
        <dbReference type="RuleBase" id="RU361161"/>
    </source>
</evidence>
<protein>
    <submittedName>
        <fullName evidence="7">Beta-glucosidase</fullName>
    </submittedName>
</protein>
<evidence type="ECO:0000313" key="8">
    <source>
        <dbReference type="Proteomes" id="UP000295184"/>
    </source>
</evidence>
<dbReference type="InterPro" id="IPR013783">
    <property type="entry name" value="Ig-like_fold"/>
</dbReference>
<comment type="similarity">
    <text evidence="1 4">Belongs to the glycosyl hydrolase 3 family.</text>
</comment>
<dbReference type="OrthoDB" id="9805821at2"/>
<feature type="transmembrane region" description="Helical" evidence="5">
    <location>
        <begin position="52"/>
        <end position="72"/>
    </location>
</feature>
<keyword evidence="5" id="KW-1133">Transmembrane helix</keyword>
<dbReference type="SMART" id="SM01217">
    <property type="entry name" value="Fn3_like"/>
    <property type="match status" value="1"/>
</dbReference>
<keyword evidence="5" id="KW-0812">Transmembrane</keyword>
<comment type="caution">
    <text evidence="7">The sequence shown here is derived from an EMBL/GenBank/DDBJ whole genome shotgun (WGS) entry which is preliminary data.</text>
</comment>
<dbReference type="InterPro" id="IPR001764">
    <property type="entry name" value="Glyco_hydro_3_N"/>
</dbReference>
<dbReference type="Pfam" id="PF00933">
    <property type="entry name" value="Glyco_hydro_3"/>
    <property type="match status" value="1"/>
</dbReference>
<dbReference type="PRINTS" id="PR00133">
    <property type="entry name" value="GLHYDRLASE3"/>
</dbReference>
<dbReference type="InterPro" id="IPR026891">
    <property type="entry name" value="Fn3-like"/>
</dbReference>
<evidence type="ECO:0000256" key="5">
    <source>
        <dbReference type="SAM" id="Phobius"/>
    </source>
</evidence>
<dbReference type="InterPro" id="IPR019800">
    <property type="entry name" value="Glyco_hydro_3_AS"/>
</dbReference>
<dbReference type="InterPro" id="IPR036881">
    <property type="entry name" value="Glyco_hydro_3_C_sf"/>
</dbReference>
<dbReference type="Pfam" id="PF01915">
    <property type="entry name" value="Glyco_hydro_3_C"/>
    <property type="match status" value="1"/>
</dbReference>
<accession>A0A4V6NGJ4</accession>
<dbReference type="PROSITE" id="PS00775">
    <property type="entry name" value="GLYCOSYL_HYDROL_F3"/>
    <property type="match status" value="1"/>
</dbReference>
<dbReference type="GO" id="GO:0004553">
    <property type="term" value="F:hydrolase activity, hydrolyzing O-glycosyl compounds"/>
    <property type="evidence" value="ECO:0007669"/>
    <property type="project" value="InterPro"/>
</dbReference>
<name>A0A4V6NGJ4_9FIRM</name>
<dbReference type="PANTHER" id="PTHR42715">
    <property type="entry name" value="BETA-GLUCOSIDASE"/>
    <property type="match status" value="1"/>
</dbReference>
<dbReference type="Gene3D" id="3.40.50.1700">
    <property type="entry name" value="Glycoside hydrolase family 3 C-terminal domain"/>
    <property type="match status" value="1"/>
</dbReference>
<gene>
    <name evidence="7" type="ORF">EDD77_12416</name>
</gene>
<dbReference type="EMBL" id="SLUM01000024">
    <property type="protein sequence ID" value="TCL54052.1"/>
    <property type="molecule type" value="Genomic_DNA"/>
</dbReference>
<keyword evidence="2 4" id="KW-0378">Hydrolase</keyword>
<dbReference type="PANTHER" id="PTHR42715:SF10">
    <property type="entry name" value="BETA-GLUCOSIDASE"/>
    <property type="match status" value="1"/>
</dbReference>
<keyword evidence="3" id="KW-0119">Carbohydrate metabolism</keyword>
<dbReference type="SUPFAM" id="SSF52279">
    <property type="entry name" value="Beta-D-glucan exohydrolase, C-terminal domain"/>
    <property type="match status" value="1"/>
</dbReference>
<reference evidence="7 8" key="1">
    <citation type="submission" date="2019-03" db="EMBL/GenBank/DDBJ databases">
        <title>Genomic Encyclopedia of Type Strains, Phase IV (KMG-IV): sequencing the most valuable type-strain genomes for metagenomic binning, comparative biology and taxonomic classification.</title>
        <authorList>
            <person name="Goeker M."/>
        </authorList>
    </citation>
    <scope>NUCLEOTIDE SEQUENCE [LARGE SCALE GENOMIC DNA]</scope>
    <source>
        <strain evidence="7 8">DSM 100451</strain>
    </source>
</reference>
<evidence type="ECO:0000313" key="7">
    <source>
        <dbReference type="EMBL" id="TCL54052.1"/>
    </source>
</evidence>
<keyword evidence="4" id="KW-0326">Glycosidase</keyword>
<dbReference type="InterPro" id="IPR050288">
    <property type="entry name" value="Cellulose_deg_GH3"/>
</dbReference>
<evidence type="ECO:0000259" key="6">
    <source>
        <dbReference type="SMART" id="SM01217"/>
    </source>
</evidence>
<dbReference type="AlphaFoldDB" id="A0A4V6NGJ4"/>
<evidence type="ECO:0000256" key="1">
    <source>
        <dbReference type="ARBA" id="ARBA00005336"/>
    </source>
</evidence>
<dbReference type="InterPro" id="IPR017853">
    <property type="entry name" value="GH"/>
</dbReference>
<feature type="transmembrane region" description="Helical" evidence="5">
    <location>
        <begin position="20"/>
        <end position="40"/>
    </location>
</feature>
<sequence length="973" mass="105182">MLSINIEDVIKVLNSMKPQLIGFGVVLVLAIVAMIACMKLPKAKKYMIRCQAGLAILLALVITVNLICFGPMNTMISLATGSGSISEETSAEATDLVEDIADEGIVLLKNEGSTLPLTAGNLNVFGWASTNPVYGGTGSGALNDAYHTVTLLEGLENAGFTLNTELSDFYTAYRADRPTIAMGTQDWTLPEPPASTYTDEMMANAKAFSDTALVVIGRSGGEGADLPTDMAAVIDGSWQDGTTSYAGSYTNNSTEYADFEQGQHYLELSKTERDMLDLVCSNFENVIVVYNGANTMELGFVDEYAQIKSVLWCPGTGQSGFNALGSILAGTVNPSGKTADTFVYDLTATPTWNNFHAFSYTNADEFAAAGFMIKSTTPRFINYNESIYVGYRFYETAAAEGVIDYATTVQYPFGYGLSYTSFSQTMSDLTVDGEGNISLDVTVTNTGSVAGKDVVEVYYNPPYTNGGIEKSTANLIAFDKTEMLEPGASETITITFKAEDMASYDADVNKAYVLEAGDYIISINSDSHTVIDSRTYNVPSTIVYGEGNARSTDATVATNQFDFADGGVTYLSRADGFANYAEATAAPASYEMSDELKASFINNGNYDPNEYNNADDVMPTTGASNGLQLVDMRGVDYDDAQWDTFLDQLTINDMDTLIALGGYQTAAVPSIGKVQTYDCDGPASINNNFTGVGSVGFPSAVMIASTWNQDLASEFGRSIGKMADEMNTTGWYAPAMNNHRSAFAGRNFEYYSEDGVLSGKMAAKAIQGAEEFGVYAYMKHFALNDQEANRCDMLCTWADEQSIREIYLKPFEISVKEGGCDAVMSSFNYIGHKWAGACDELLNKVLRDEWGFVGMVLTDYFGVYGYMDADQAIRNGTDFCLVNYDTATNHVTDTTSATGVQAMRQASKNILYTVVNSRAYAEENLNMGMPTWQIVAIAADVVLAAVLIVLEVRTIKGYGRRKAAVQVEGKEEA</sequence>
<dbReference type="Gene3D" id="2.60.40.10">
    <property type="entry name" value="Immunoglobulins"/>
    <property type="match status" value="1"/>
</dbReference>
<keyword evidence="5" id="KW-0472">Membrane</keyword>
<evidence type="ECO:0000256" key="2">
    <source>
        <dbReference type="ARBA" id="ARBA00022801"/>
    </source>
</evidence>
<dbReference type="Proteomes" id="UP000295184">
    <property type="component" value="Unassembled WGS sequence"/>
</dbReference>
<dbReference type="RefSeq" id="WP_058965245.1">
    <property type="nucleotide sequence ID" value="NZ_CABKVM010000017.1"/>
</dbReference>
<dbReference type="GO" id="GO:0005975">
    <property type="term" value="P:carbohydrate metabolic process"/>
    <property type="evidence" value="ECO:0007669"/>
    <property type="project" value="InterPro"/>
</dbReference>
<feature type="domain" description="Fibronectin type III-like" evidence="6">
    <location>
        <begin position="453"/>
        <end position="527"/>
    </location>
</feature>
<proteinExistence type="inferred from homology"/>
<evidence type="ECO:0000256" key="3">
    <source>
        <dbReference type="ARBA" id="ARBA00023277"/>
    </source>
</evidence>
<dbReference type="InterPro" id="IPR036962">
    <property type="entry name" value="Glyco_hydro_3_N_sf"/>
</dbReference>
<dbReference type="Gene3D" id="3.20.20.300">
    <property type="entry name" value="Glycoside hydrolase, family 3, N-terminal domain"/>
    <property type="match status" value="1"/>
</dbReference>